<proteinExistence type="predicted"/>
<comment type="caution">
    <text evidence="3">The sequence shown here is derived from an EMBL/GenBank/DDBJ whole genome shotgun (WGS) entry which is preliminary data.</text>
</comment>
<accession>A0A2J0YV68</accession>
<evidence type="ECO:0000313" key="4">
    <source>
        <dbReference type="Proteomes" id="UP000231987"/>
    </source>
</evidence>
<dbReference type="AlphaFoldDB" id="A0A2J0YV68"/>
<sequence length="84" mass="9327">MKTAFLAAIAATVCAEWAMAEEKAPVKTDKLMRRELRVSEPSGPEQVAKTRLKRDCKKSDTCPSADTLPVVRPKVRSLLQKSQQ</sequence>
<dbReference type="Proteomes" id="UP000231987">
    <property type="component" value="Unassembled WGS sequence"/>
</dbReference>
<gene>
    <name evidence="3" type="ORF">CEJ86_28160</name>
</gene>
<reference evidence="3 4" key="1">
    <citation type="submission" date="2017-06" db="EMBL/GenBank/DDBJ databases">
        <title>Ensifer strains isolated from leguminous trees and herbs display diverse denitrification phenotypes with some acting as strong N2O sinks.</title>
        <authorList>
            <person name="Woliy K."/>
            <person name="Mania D."/>
            <person name="Bakken L.R."/>
            <person name="Frostegard A."/>
        </authorList>
    </citation>
    <scope>NUCLEOTIDE SEQUENCE [LARGE SCALE GENOMIC DNA]</scope>
    <source>
        <strain evidence="3 4">AC50a</strain>
    </source>
</reference>
<feature type="signal peptide" evidence="2">
    <location>
        <begin position="1"/>
        <end position="20"/>
    </location>
</feature>
<evidence type="ECO:0000256" key="1">
    <source>
        <dbReference type="SAM" id="MobiDB-lite"/>
    </source>
</evidence>
<keyword evidence="2" id="KW-0732">Signal</keyword>
<evidence type="ECO:0000256" key="2">
    <source>
        <dbReference type="SAM" id="SignalP"/>
    </source>
</evidence>
<protein>
    <submittedName>
        <fullName evidence="3">Uncharacterized protein</fullName>
    </submittedName>
</protein>
<dbReference type="EMBL" id="NJGD01000020">
    <property type="protein sequence ID" value="PJR11346.1"/>
    <property type="molecule type" value="Genomic_DNA"/>
</dbReference>
<name>A0A2J0YV68_RHIML</name>
<feature type="chain" id="PRO_5014465852" evidence="2">
    <location>
        <begin position="21"/>
        <end position="84"/>
    </location>
</feature>
<organism evidence="3 4">
    <name type="scientific">Rhizobium meliloti</name>
    <name type="common">Ensifer meliloti</name>
    <name type="synonym">Sinorhizobium meliloti</name>
    <dbReference type="NCBI Taxonomy" id="382"/>
    <lineage>
        <taxon>Bacteria</taxon>
        <taxon>Pseudomonadati</taxon>
        <taxon>Pseudomonadota</taxon>
        <taxon>Alphaproteobacteria</taxon>
        <taxon>Hyphomicrobiales</taxon>
        <taxon>Rhizobiaceae</taxon>
        <taxon>Sinorhizobium/Ensifer group</taxon>
        <taxon>Sinorhizobium</taxon>
    </lineage>
</organism>
<feature type="region of interest" description="Disordered" evidence="1">
    <location>
        <begin position="37"/>
        <end position="67"/>
    </location>
</feature>
<evidence type="ECO:0000313" key="3">
    <source>
        <dbReference type="EMBL" id="PJR11346.1"/>
    </source>
</evidence>